<dbReference type="InterPro" id="IPR007410">
    <property type="entry name" value="LpqE-like"/>
</dbReference>
<dbReference type="SUPFAM" id="SSF110087">
    <property type="entry name" value="DR1885-like metal-binding protein"/>
    <property type="match status" value="1"/>
</dbReference>
<feature type="signal peptide" evidence="1">
    <location>
        <begin position="1"/>
        <end position="20"/>
    </location>
</feature>
<dbReference type="PANTHER" id="PTHR36302">
    <property type="entry name" value="BLR7088 PROTEIN"/>
    <property type="match status" value="1"/>
</dbReference>
<dbReference type="Pfam" id="PF04314">
    <property type="entry name" value="PCuAC"/>
    <property type="match status" value="1"/>
</dbReference>
<feature type="chain" id="PRO_5004239567" description="Copper chaperone PCu(A)C" evidence="1">
    <location>
        <begin position="21"/>
        <end position="169"/>
    </location>
</feature>
<dbReference type="InterPro" id="IPR036182">
    <property type="entry name" value="PCuAC_sf"/>
</dbReference>
<dbReference type="AlphaFoldDB" id="Q4JN64"/>
<evidence type="ECO:0000313" key="2">
    <source>
        <dbReference type="EMBL" id="AAY89933.1"/>
    </source>
</evidence>
<dbReference type="EMBL" id="DQ068067">
    <property type="protein sequence ID" value="AAY89933.1"/>
    <property type="molecule type" value="Genomic_DNA"/>
</dbReference>
<organism evidence="2">
    <name type="scientific">uncultured bacterium BAC13K9BAC</name>
    <dbReference type="NCBI Taxonomy" id="332979"/>
    <lineage>
        <taxon>Bacteria</taxon>
        <taxon>environmental samples</taxon>
    </lineage>
</organism>
<name>Q4JN64_9BACT</name>
<evidence type="ECO:0008006" key="3">
    <source>
        <dbReference type="Google" id="ProtNLM"/>
    </source>
</evidence>
<evidence type="ECO:0000256" key="1">
    <source>
        <dbReference type="SAM" id="SignalP"/>
    </source>
</evidence>
<keyword evidence="1" id="KW-0732">Signal</keyword>
<proteinExistence type="predicted"/>
<protein>
    <recommendedName>
        <fullName evidence="3">Copper chaperone PCu(A)C</fullName>
    </recommendedName>
</protein>
<dbReference type="InterPro" id="IPR058248">
    <property type="entry name" value="Lxx211020-like"/>
</dbReference>
<dbReference type="Gene3D" id="2.60.40.1890">
    <property type="entry name" value="PCu(A)C copper chaperone"/>
    <property type="match status" value="1"/>
</dbReference>
<accession>Q4JN64</accession>
<dbReference type="PANTHER" id="PTHR36302:SF1">
    <property type="entry name" value="COPPER CHAPERONE PCU(A)C"/>
    <property type="match status" value="1"/>
</dbReference>
<sequence length="169" mass="18734">MRICTLLMSLMFSVSSIAFMSGIDPSRDTQGELDIVGATIPLAPANASVNAGYVKFTNTSDKDVEFHRFTSPVYDSVEIHISEYKSGTAKMKQVKKILVPANSSIELKPGGAHLMLIGPRRDVKAGDQVLMIAQDSLERRFMLKFTVVDLRQDNAQNINNEHNHGHHNH</sequence>
<reference evidence="2" key="1">
    <citation type="journal article" date="2005" name="PLoS Biol.">
        <title>New insights into metabolic properties of marine bacteria encoding proteorhodopsins.</title>
        <authorList>
            <person name="Sabehi G."/>
            <person name="Loy A."/>
            <person name="Jung K.H."/>
            <person name="Partha R."/>
            <person name="Spudich J.L."/>
            <person name="Isaacson T."/>
            <person name="Hirschberg J."/>
            <person name="Wagner M."/>
            <person name="Beja O."/>
        </authorList>
    </citation>
    <scope>NUCLEOTIDE SEQUENCE</scope>
</reference>